<name>A0A6M3MBT1_9ZZZZ</name>
<dbReference type="EMBL" id="MT143889">
    <property type="protein sequence ID" value="QJB04738.1"/>
    <property type="molecule type" value="Genomic_DNA"/>
</dbReference>
<protein>
    <submittedName>
        <fullName evidence="2">Uncharacterized protein</fullName>
    </submittedName>
</protein>
<accession>A0A6M3MBT1</accession>
<evidence type="ECO:0000313" key="1">
    <source>
        <dbReference type="EMBL" id="QJB00614.1"/>
    </source>
</evidence>
<organism evidence="2">
    <name type="scientific">viral metagenome</name>
    <dbReference type="NCBI Taxonomy" id="1070528"/>
    <lineage>
        <taxon>unclassified sequences</taxon>
        <taxon>metagenomes</taxon>
        <taxon>organismal metagenomes</taxon>
    </lineage>
</organism>
<dbReference type="EMBL" id="MT143697">
    <property type="protein sequence ID" value="QJB00614.1"/>
    <property type="molecule type" value="Genomic_DNA"/>
</dbReference>
<gene>
    <name evidence="1" type="ORF">MM171A00331_0031</name>
    <name evidence="2" type="ORF">MM171B00210_0049</name>
</gene>
<evidence type="ECO:0000313" key="2">
    <source>
        <dbReference type="EMBL" id="QJB04738.1"/>
    </source>
</evidence>
<proteinExistence type="predicted"/>
<reference evidence="2" key="1">
    <citation type="submission" date="2020-03" db="EMBL/GenBank/DDBJ databases">
        <title>The deep terrestrial virosphere.</title>
        <authorList>
            <person name="Holmfeldt K."/>
            <person name="Nilsson E."/>
            <person name="Simone D."/>
            <person name="Lopez-Fernandez M."/>
            <person name="Wu X."/>
            <person name="de Brujin I."/>
            <person name="Lundin D."/>
            <person name="Andersson A."/>
            <person name="Bertilsson S."/>
            <person name="Dopson M."/>
        </authorList>
    </citation>
    <scope>NUCLEOTIDE SEQUENCE</scope>
    <source>
        <strain evidence="1">MM171A00331</strain>
        <strain evidence="2">MM171B00210</strain>
    </source>
</reference>
<dbReference type="AlphaFoldDB" id="A0A6M3MBT1"/>
<sequence>MENRLTVLEANQLTAKDRRCLHDLDTKMATIWKFFERDLPAALRSPHTPELDELLDKAKEGLGQMKVDEVRSLYRLIEEECEAETKEVNSIRVMTLSMYRSFLKHEISALNILI</sequence>